<evidence type="ECO:0000259" key="11">
    <source>
        <dbReference type="PROSITE" id="PS50059"/>
    </source>
</evidence>
<comment type="catalytic activity">
    <reaction evidence="1 9 10">
        <text>[protein]-peptidylproline (omega=180) = [protein]-peptidylproline (omega=0)</text>
        <dbReference type="Rhea" id="RHEA:16237"/>
        <dbReference type="Rhea" id="RHEA-COMP:10747"/>
        <dbReference type="Rhea" id="RHEA-COMP:10748"/>
        <dbReference type="ChEBI" id="CHEBI:83833"/>
        <dbReference type="ChEBI" id="CHEBI:83834"/>
        <dbReference type="EC" id="5.2.1.8"/>
    </reaction>
</comment>
<evidence type="ECO:0000256" key="4">
    <source>
        <dbReference type="ARBA" id="ARBA00022490"/>
    </source>
</evidence>
<evidence type="ECO:0000256" key="6">
    <source>
        <dbReference type="ARBA" id="ARBA00023186"/>
    </source>
</evidence>
<dbReference type="Gene3D" id="3.10.50.40">
    <property type="match status" value="1"/>
</dbReference>
<evidence type="ECO:0000256" key="5">
    <source>
        <dbReference type="ARBA" id="ARBA00023110"/>
    </source>
</evidence>
<evidence type="ECO:0000256" key="3">
    <source>
        <dbReference type="ARBA" id="ARBA00006577"/>
    </source>
</evidence>
<reference evidence="12 13" key="1">
    <citation type="submission" date="2018-06" db="EMBL/GenBank/DDBJ databases">
        <authorList>
            <consortium name="Pathogen Informatics"/>
            <person name="Doyle S."/>
        </authorList>
    </citation>
    <scope>NUCLEOTIDE SEQUENCE [LARGE SCALE GENOMIC DNA]</scope>
    <source>
        <strain evidence="12 13">NCTC10359</strain>
    </source>
</reference>
<gene>
    <name evidence="12" type="primary">slyD</name>
    <name evidence="12" type="ORF">NCTC10359_00885</name>
</gene>
<comment type="function">
    <text evidence="8">Also involved in hydrogenase metallocenter assembly, probably by participating in the nickel insertion step. This function in hydrogenase biosynthesis requires chaperone activity and the presence of the metal-binding domain, but not PPIase activity.</text>
</comment>
<evidence type="ECO:0000313" key="13">
    <source>
        <dbReference type="Proteomes" id="UP000254437"/>
    </source>
</evidence>
<organism evidence="12 13">
    <name type="scientific">Moraxella lacunata</name>
    <dbReference type="NCBI Taxonomy" id="477"/>
    <lineage>
        <taxon>Bacteria</taxon>
        <taxon>Pseudomonadati</taxon>
        <taxon>Pseudomonadota</taxon>
        <taxon>Gammaproteobacteria</taxon>
        <taxon>Moraxellales</taxon>
        <taxon>Moraxellaceae</taxon>
        <taxon>Moraxella</taxon>
    </lineage>
</organism>
<dbReference type="RefSeq" id="WP_115005869.1">
    <property type="nucleotide sequence ID" value="NZ_UGQU01000001.1"/>
</dbReference>
<evidence type="ECO:0000256" key="1">
    <source>
        <dbReference type="ARBA" id="ARBA00000971"/>
    </source>
</evidence>
<dbReference type="PROSITE" id="PS50059">
    <property type="entry name" value="FKBP_PPIASE"/>
    <property type="match status" value="1"/>
</dbReference>
<evidence type="ECO:0000256" key="7">
    <source>
        <dbReference type="ARBA" id="ARBA00023235"/>
    </source>
</evidence>
<dbReference type="SUPFAM" id="SSF54534">
    <property type="entry name" value="FKBP-like"/>
    <property type="match status" value="1"/>
</dbReference>
<dbReference type="EC" id="5.2.1.8" evidence="10"/>
<keyword evidence="5 9" id="KW-0697">Rotamase</keyword>
<dbReference type="PANTHER" id="PTHR47861">
    <property type="entry name" value="FKBP-TYPE PEPTIDYL-PROLYL CIS-TRANS ISOMERASE SLYD"/>
    <property type="match status" value="1"/>
</dbReference>
<dbReference type="GO" id="GO:0003755">
    <property type="term" value="F:peptidyl-prolyl cis-trans isomerase activity"/>
    <property type="evidence" value="ECO:0007669"/>
    <property type="project" value="UniProtKB-UniRule"/>
</dbReference>
<dbReference type="EMBL" id="UGQU01000001">
    <property type="protein sequence ID" value="STZ56275.1"/>
    <property type="molecule type" value="Genomic_DNA"/>
</dbReference>
<dbReference type="STRING" id="477.A9309_05360"/>
<dbReference type="AlphaFoldDB" id="A0A378T8U0"/>
<evidence type="ECO:0000256" key="2">
    <source>
        <dbReference type="ARBA" id="ARBA00004496"/>
    </source>
</evidence>
<dbReference type="Pfam" id="PF00254">
    <property type="entry name" value="FKBP_C"/>
    <property type="match status" value="1"/>
</dbReference>
<name>A0A378T8U0_MORLA</name>
<accession>A0A378T8U0</accession>
<proteinExistence type="inferred from homology"/>
<evidence type="ECO:0000256" key="8">
    <source>
        <dbReference type="ARBA" id="ARBA00037071"/>
    </source>
</evidence>
<evidence type="ECO:0000256" key="10">
    <source>
        <dbReference type="RuleBase" id="RU003915"/>
    </source>
</evidence>
<dbReference type="PANTHER" id="PTHR47861:SF3">
    <property type="entry name" value="FKBP-TYPE PEPTIDYL-PROLYL CIS-TRANS ISOMERASE SLYD"/>
    <property type="match status" value="1"/>
</dbReference>
<dbReference type="InterPro" id="IPR001179">
    <property type="entry name" value="PPIase_FKBP_dom"/>
</dbReference>
<dbReference type="Proteomes" id="UP000254437">
    <property type="component" value="Unassembled WGS sequence"/>
</dbReference>
<keyword evidence="7 9" id="KW-0413">Isomerase</keyword>
<protein>
    <recommendedName>
        <fullName evidence="10">Peptidyl-prolyl cis-trans isomerase</fullName>
        <ecNumber evidence="10">5.2.1.8</ecNumber>
    </recommendedName>
</protein>
<keyword evidence="4" id="KW-0963">Cytoplasm</keyword>
<comment type="similarity">
    <text evidence="3 10">Belongs to the FKBP-type PPIase family.</text>
</comment>
<evidence type="ECO:0000313" key="12">
    <source>
        <dbReference type="EMBL" id="STZ56275.1"/>
    </source>
</evidence>
<dbReference type="GO" id="GO:0005737">
    <property type="term" value="C:cytoplasm"/>
    <property type="evidence" value="ECO:0007669"/>
    <property type="project" value="UniProtKB-SubCell"/>
</dbReference>
<comment type="subcellular location">
    <subcellularLocation>
        <location evidence="2">Cytoplasm</location>
    </subcellularLocation>
</comment>
<sequence>MSMIANDTVVRFNYTLTNSDGDVLDKSNGEPLAYLHGHHNIIPGLEAQMEGKGAGDKFTVTVAPEDAYGEYLAEAVQEVPRANFQGVDNIEVGMQFQSQTDDGHVMLVTVKDVNDDVVVVDGNHPLAGVTLTFDVEVIDVREATADEIAHGHAHGVGGHHH</sequence>
<dbReference type="GO" id="GO:0042026">
    <property type="term" value="P:protein refolding"/>
    <property type="evidence" value="ECO:0007669"/>
    <property type="project" value="UniProtKB-ARBA"/>
</dbReference>
<keyword evidence="6" id="KW-0143">Chaperone</keyword>
<feature type="domain" description="PPIase FKBP-type" evidence="11">
    <location>
        <begin position="7"/>
        <end position="80"/>
    </location>
</feature>
<evidence type="ECO:0000256" key="9">
    <source>
        <dbReference type="PROSITE-ProRule" id="PRU00277"/>
    </source>
</evidence>
<dbReference type="InterPro" id="IPR046357">
    <property type="entry name" value="PPIase_dom_sf"/>
</dbReference>